<accession>A0A1Y5FBL1</accession>
<reference evidence="7" key="1">
    <citation type="journal article" date="2017" name="Proc. Natl. Acad. Sci. U.S.A.">
        <title>Simulation of Deepwater Horizon oil plume reveals substrate specialization within a complex community of hydrocarbon-degraders.</title>
        <authorList>
            <person name="Hu P."/>
            <person name="Dubinsky E.A."/>
            <person name="Probst A.J."/>
            <person name="Wang J."/>
            <person name="Sieber C.M.K."/>
            <person name="Tom L.M."/>
            <person name="Gardinali P."/>
            <person name="Banfield J.F."/>
            <person name="Atlas R.M."/>
            <person name="Andersen G.L."/>
        </authorList>
    </citation>
    <scope>NUCLEOTIDE SEQUENCE [LARGE SCALE GENOMIC DNA]</scope>
</reference>
<evidence type="ECO:0000313" key="6">
    <source>
        <dbReference type="EMBL" id="OUR98888.1"/>
    </source>
</evidence>
<dbReference type="GO" id="GO:0009166">
    <property type="term" value="P:nucleotide catabolic process"/>
    <property type="evidence" value="ECO:0007669"/>
    <property type="project" value="InterPro"/>
</dbReference>
<dbReference type="PANTHER" id="PTHR11575">
    <property type="entry name" value="5'-NUCLEOTIDASE-RELATED"/>
    <property type="match status" value="1"/>
</dbReference>
<evidence type="ECO:0000256" key="3">
    <source>
        <dbReference type="RuleBase" id="RU362119"/>
    </source>
</evidence>
<dbReference type="GO" id="GO:0046872">
    <property type="term" value="F:metal ion binding"/>
    <property type="evidence" value="ECO:0007669"/>
    <property type="project" value="InterPro"/>
</dbReference>
<dbReference type="Pfam" id="PF02872">
    <property type="entry name" value="5_nucleotid_C"/>
    <property type="match status" value="1"/>
</dbReference>
<dbReference type="SUPFAM" id="SSF55816">
    <property type="entry name" value="5'-nucleotidase (syn. UDP-sugar hydrolase), C-terminal domain"/>
    <property type="match status" value="1"/>
</dbReference>
<evidence type="ECO:0008006" key="8">
    <source>
        <dbReference type="Google" id="ProtNLM"/>
    </source>
</evidence>
<evidence type="ECO:0000259" key="5">
    <source>
        <dbReference type="Pfam" id="PF02872"/>
    </source>
</evidence>
<comment type="similarity">
    <text evidence="1 3">Belongs to the 5'-nucleotidase family.</text>
</comment>
<protein>
    <recommendedName>
        <fullName evidence="8">Calcineurin-like phosphoesterase domain-containing protein</fullName>
    </recommendedName>
</protein>
<keyword evidence="3" id="KW-0547">Nucleotide-binding</keyword>
<dbReference type="PROSITE" id="PS00785">
    <property type="entry name" value="5_NUCLEOTIDASE_1"/>
    <property type="match status" value="1"/>
</dbReference>
<name>A0A1Y5FBL1_9BACT</name>
<dbReference type="InterPro" id="IPR036907">
    <property type="entry name" value="5'-Nucleotdase_C_sf"/>
</dbReference>
<sequence>MNHKLLLILFVALTSFQLEAKKIQILHTNDIHAHMDHADHMKGRGGYARLKTLIEQEKLIAEENGIPTLTMDAGDFLEGNIYYLADKGKSVFEIHDMIGFDVVTIGNHDYLMGTDDLDSILGEVKPNFKFLGANLFTADRFQNIHQQLKPYTEFEYDGVKVGVLGITTNDILYKWRINEGGISNEYDACKKYAKELRERGNDIIIALTHVGFNKDKKIAKKCPEVDIIVGGHSHTELHKVHYEKTKKDKRIPIVQAGNHARWLGKLLIDFNEETREIKIDDYELMPVIAEQNEEVLYAIEQANKNLDDDYGKEWLEASVGISELDSPFEGGNKHIWGHFINDSMREETGADFSVHVEPMSGLNYPTHKVVTRRDLYNGNPRTFEFQNKFGYNVYTAKIRGALIKVLFRIVMRTGLPLYVSGITFDIKKFTKKGYAIKNMRFKGKRINPFKLYNVSFSEAIIRGGYSISKYTKIILRSGKDQRISMWETIEKKFRRMQILDETYLDDYGRKGKFQKVDRGYIPSAIKK</sequence>
<dbReference type="Proteomes" id="UP000196531">
    <property type="component" value="Unassembled WGS sequence"/>
</dbReference>
<dbReference type="Gene3D" id="3.90.780.10">
    <property type="entry name" value="5'-Nucleotidase, C-terminal domain"/>
    <property type="match status" value="1"/>
</dbReference>
<dbReference type="Pfam" id="PF00149">
    <property type="entry name" value="Metallophos"/>
    <property type="match status" value="1"/>
</dbReference>
<dbReference type="InterPro" id="IPR029052">
    <property type="entry name" value="Metallo-depent_PP-like"/>
</dbReference>
<organism evidence="6 7">
    <name type="scientific">Halobacteriovorax marinus</name>
    <dbReference type="NCBI Taxonomy" id="97084"/>
    <lineage>
        <taxon>Bacteria</taxon>
        <taxon>Pseudomonadati</taxon>
        <taxon>Bdellovibrionota</taxon>
        <taxon>Bacteriovoracia</taxon>
        <taxon>Bacteriovoracales</taxon>
        <taxon>Halobacteriovoraceae</taxon>
        <taxon>Halobacteriovorax</taxon>
    </lineage>
</organism>
<dbReference type="SUPFAM" id="SSF56300">
    <property type="entry name" value="Metallo-dependent phosphatases"/>
    <property type="match status" value="1"/>
</dbReference>
<comment type="caution">
    <text evidence="6">The sequence shown here is derived from an EMBL/GenBank/DDBJ whole genome shotgun (WGS) entry which is preliminary data.</text>
</comment>
<dbReference type="GO" id="GO:0016788">
    <property type="term" value="F:hydrolase activity, acting on ester bonds"/>
    <property type="evidence" value="ECO:0007669"/>
    <property type="project" value="InterPro"/>
</dbReference>
<dbReference type="InterPro" id="IPR008334">
    <property type="entry name" value="5'-Nucleotdase_C"/>
</dbReference>
<dbReference type="EMBL" id="MAAO01000004">
    <property type="protein sequence ID" value="OUR98888.1"/>
    <property type="molecule type" value="Genomic_DNA"/>
</dbReference>
<evidence type="ECO:0000259" key="4">
    <source>
        <dbReference type="Pfam" id="PF00149"/>
    </source>
</evidence>
<keyword evidence="2" id="KW-0732">Signal</keyword>
<evidence type="ECO:0000313" key="7">
    <source>
        <dbReference type="Proteomes" id="UP000196531"/>
    </source>
</evidence>
<keyword evidence="3" id="KW-0378">Hydrolase</keyword>
<dbReference type="PRINTS" id="PR01607">
    <property type="entry name" value="APYRASEFAMLY"/>
</dbReference>
<evidence type="ECO:0000256" key="2">
    <source>
        <dbReference type="ARBA" id="ARBA00022729"/>
    </source>
</evidence>
<dbReference type="CDD" id="cd00845">
    <property type="entry name" value="MPP_UshA_N_like"/>
    <property type="match status" value="1"/>
</dbReference>
<dbReference type="PANTHER" id="PTHR11575:SF24">
    <property type="entry name" value="5'-NUCLEOTIDASE"/>
    <property type="match status" value="1"/>
</dbReference>
<dbReference type="GO" id="GO:0000166">
    <property type="term" value="F:nucleotide binding"/>
    <property type="evidence" value="ECO:0007669"/>
    <property type="project" value="UniProtKB-KW"/>
</dbReference>
<evidence type="ECO:0000256" key="1">
    <source>
        <dbReference type="ARBA" id="ARBA00006654"/>
    </source>
</evidence>
<dbReference type="AlphaFoldDB" id="A0A1Y5FBL1"/>
<proteinExistence type="inferred from homology"/>
<feature type="domain" description="5'-Nucleotidase C-terminal" evidence="5">
    <location>
        <begin position="336"/>
        <end position="464"/>
    </location>
</feature>
<dbReference type="InterPro" id="IPR004843">
    <property type="entry name" value="Calcineurin-like_PHP"/>
</dbReference>
<dbReference type="Gene3D" id="3.60.21.10">
    <property type="match status" value="1"/>
</dbReference>
<gene>
    <name evidence="6" type="ORF">A9Q84_05600</name>
</gene>
<dbReference type="InterPro" id="IPR006179">
    <property type="entry name" value="5_nucleotidase/apyrase"/>
</dbReference>
<dbReference type="InterPro" id="IPR006146">
    <property type="entry name" value="5'-Nucleotdase_CS"/>
</dbReference>
<feature type="domain" description="Calcineurin-like phosphoesterase" evidence="4">
    <location>
        <begin position="24"/>
        <end position="235"/>
    </location>
</feature>